<dbReference type="PANTHER" id="PTHR43615">
    <property type="entry name" value="PHOSPHOENOLPYRUVATE SYNTHASE-RELATED"/>
    <property type="match status" value="1"/>
</dbReference>
<dbReference type="Gene3D" id="3.30.470.20">
    <property type="entry name" value="ATP-grasp fold, B domain"/>
    <property type="match status" value="1"/>
</dbReference>
<dbReference type="PANTHER" id="PTHR43615:SF1">
    <property type="entry name" value="PPDK_N DOMAIN-CONTAINING PROTEIN"/>
    <property type="match status" value="1"/>
</dbReference>
<sequence>MSADALAVLDWPDAFAAGPARVGGKGWNLARLARYGLPVADGGVLPVAAHAAWLADAAWHAELDALEAAGPDAATLDAVRARILETPAPPAVRAAVDAFLAAAGLAEVPLAVRSSAVAEDSARASFAGVHASRLNVRGAAAVLDAIAAVYASLWTPQALAYRRRFGLTHRATALAVVLMPLLPAQAAGVAFSCDPHRGRFDTVVINAARGLGEALVGGRVEPDTYVLTRAWADAAPALATCRRGEPARRCVPAPGGGTELVADPAADGPVLPEAAALELARLAWDVADALGFDRPAQDIEWVWDGQAFRLVQARPVTALPADAPAALAGQAVAWSNGNFRDAIPMVQTPLNWSLTEPMIQRVMHTPFALAGYPLPHGRPFARLHAGRAYLAVTRLQWDYHDALGFPPERLNALTGGHQPTITLPAHTPWRTRGQRLWRNLRLGQALQRLRRGAEGHLAAVIARAAHYRDIDWAALDDATLLARLAALRAEAAGDTRVQLLLGSGGATLFVLAGLLERRLPGRGDALAAALLAGQGTITSAEHGYRLEALAARATDDAAARAFFAAEPFVPAAWRELPADSTFRRDFAAFLDAYGHRSVYEVDLRTPRWREDPGYLLDLIRARLGHTDGTPPAARQQALAARAWAELGTRVPRWLHPLLRRLVAQAAREAAQRELAKSALVAWLEPLRAVARTLAQRLAARGVLADADDVHFCTWRELERALGGDRGAAGLAALAADRRAQHAAWEAQTAPDLWLDDAPRNAVAPEAHDAACLRGLGAAAGSARGPARRVPHPDAGVRLAAGEVLVAPSTDPAWTPLFLRAAALVMETGGFLSHGAIVAREFGVPAVVNVPGALARLQDGQMLEVDGDAGEVRRLQAADTA</sequence>
<feature type="domain" description="PEP-utilising enzyme mobile" evidence="1">
    <location>
        <begin position="800"/>
        <end position="869"/>
    </location>
</feature>
<evidence type="ECO:0000259" key="2">
    <source>
        <dbReference type="Pfam" id="PF01326"/>
    </source>
</evidence>
<dbReference type="InterPro" id="IPR013815">
    <property type="entry name" value="ATP_grasp_subdomain_1"/>
</dbReference>
<dbReference type="AlphaFoldDB" id="A0A4R2LDZ7"/>
<protein>
    <submittedName>
        <fullName evidence="3">Pyruvate,water dikinase</fullName>
    </submittedName>
</protein>
<dbReference type="EMBL" id="SLWY01000004">
    <property type="protein sequence ID" value="TCO82769.1"/>
    <property type="molecule type" value="Genomic_DNA"/>
</dbReference>
<proteinExistence type="predicted"/>
<dbReference type="OrthoDB" id="9765468at2"/>
<keyword evidence="3" id="KW-0808">Transferase</keyword>
<dbReference type="GO" id="GO:0016301">
    <property type="term" value="F:kinase activity"/>
    <property type="evidence" value="ECO:0007669"/>
    <property type="project" value="UniProtKB-KW"/>
</dbReference>
<dbReference type="InterPro" id="IPR051549">
    <property type="entry name" value="PEP_Utilizing_Enz"/>
</dbReference>
<reference evidence="3 4" key="1">
    <citation type="submission" date="2019-03" db="EMBL/GenBank/DDBJ databases">
        <title>Genomic Encyclopedia of Type Strains, Phase IV (KMG-IV): sequencing the most valuable type-strain genomes for metagenomic binning, comparative biology and taxonomic classification.</title>
        <authorList>
            <person name="Goeker M."/>
        </authorList>
    </citation>
    <scope>NUCLEOTIDE SEQUENCE [LARGE SCALE GENOMIC DNA]</scope>
    <source>
        <strain evidence="3 4">DSM 25287</strain>
    </source>
</reference>
<dbReference type="Pfam" id="PF01326">
    <property type="entry name" value="PPDK_N"/>
    <property type="match status" value="1"/>
</dbReference>
<dbReference type="SUPFAM" id="SSF52009">
    <property type="entry name" value="Phosphohistidine domain"/>
    <property type="match status" value="1"/>
</dbReference>
<accession>A0A4R2LDZ7</accession>
<dbReference type="InterPro" id="IPR002192">
    <property type="entry name" value="PPDK_AMP/ATP-bd"/>
</dbReference>
<comment type="caution">
    <text evidence="3">The sequence shown here is derived from an EMBL/GenBank/DDBJ whole genome shotgun (WGS) entry which is preliminary data.</text>
</comment>
<organism evidence="3 4">
    <name type="scientific">Plasticicumulans lactativorans</name>
    <dbReference type="NCBI Taxonomy" id="1133106"/>
    <lineage>
        <taxon>Bacteria</taxon>
        <taxon>Pseudomonadati</taxon>
        <taxon>Pseudomonadota</taxon>
        <taxon>Gammaproteobacteria</taxon>
        <taxon>Candidatus Competibacteraceae</taxon>
        <taxon>Plasticicumulans</taxon>
    </lineage>
</organism>
<keyword evidence="3" id="KW-0670">Pyruvate</keyword>
<dbReference type="InterPro" id="IPR036637">
    <property type="entry name" value="Phosphohistidine_dom_sf"/>
</dbReference>
<evidence type="ECO:0000313" key="4">
    <source>
        <dbReference type="Proteomes" id="UP000295765"/>
    </source>
</evidence>
<name>A0A4R2LDZ7_9GAMM</name>
<dbReference type="Gene3D" id="3.30.1490.20">
    <property type="entry name" value="ATP-grasp fold, A domain"/>
    <property type="match status" value="1"/>
</dbReference>
<evidence type="ECO:0000259" key="1">
    <source>
        <dbReference type="Pfam" id="PF00391"/>
    </source>
</evidence>
<dbReference type="InterPro" id="IPR008279">
    <property type="entry name" value="PEP-util_enz_mobile_dom"/>
</dbReference>
<dbReference type="RefSeq" id="WP_132539328.1">
    <property type="nucleotide sequence ID" value="NZ_SLWY01000004.1"/>
</dbReference>
<gene>
    <name evidence="3" type="ORF">EV699_104161</name>
</gene>
<dbReference type="SUPFAM" id="SSF56059">
    <property type="entry name" value="Glutathione synthetase ATP-binding domain-like"/>
    <property type="match status" value="1"/>
</dbReference>
<keyword evidence="4" id="KW-1185">Reference proteome</keyword>
<evidence type="ECO:0000313" key="3">
    <source>
        <dbReference type="EMBL" id="TCO82769.1"/>
    </source>
</evidence>
<dbReference type="GO" id="GO:0005524">
    <property type="term" value="F:ATP binding"/>
    <property type="evidence" value="ECO:0007669"/>
    <property type="project" value="InterPro"/>
</dbReference>
<feature type="domain" description="Pyruvate phosphate dikinase AMP/ATP-binding" evidence="2">
    <location>
        <begin position="21"/>
        <end position="323"/>
    </location>
</feature>
<dbReference type="Pfam" id="PF00391">
    <property type="entry name" value="PEP-utilizers"/>
    <property type="match status" value="1"/>
</dbReference>
<dbReference type="Gene3D" id="3.50.30.10">
    <property type="entry name" value="Phosphohistidine domain"/>
    <property type="match status" value="1"/>
</dbReference>
<dbReference type="Proteomes" id="UP000295765">
    <property type="component" value="Unassembled WGS sequence"/>
</dbReference>
<keyword evidence="3" id="KW-0418">Kinase</keyword>